<comment type="caution">
    <text evidence="18">The sequence shown here is derived from an EMBL/GenBank/DDBJ whole genome shotgun (WGS) entry which is preliminary data.</text>
</comment>
<keyword evidence="6 18" id="KW-0418">Kinase</keyword>
<dbReference type="Gene3D" id="2.60.40.2560">
    <property type="match status" value="1"/>
</dbReference>
<dbReference type="GO" id="GO:0005524">
    <property type="term" value="F:ATP binding"/>
    <property type="evidence" value="ECO:0007669"/>
    <property type="project" value="UniProtKB-UniRule"/>
</dbReference>
<keyword evidence="4" id="KW-0808">Transferase</keyword>
<dbReference type="GO" id="GO:0009847">
    <property type="term" value="P:spore germination"/>
    <property type="evidence" value="ECO:0007669"/>
    <property type="project" value="UniProtKB-ARBA"/>
</dbReference>
<feature type="domain" description="PASTA" evidence="17">
    <location>
        <begin position="377"/>
        <end position="442"/>
    </location>
</feature>
<keyword evidence="3" id="KW-0309">Germination</keyword>
<evidence type="ECO:0000313" key="18">
    <source>
        <dbReference type="EMBL" id="GGE65898.1"/>
    </source>
</evidence>
<dbReference type="InterPro" id="IPR005543">
    <property type="entry name" value="PASTA_dom"/>
</dbReference>
<organism evidence="18 19">
    <name type="scientific">Priestia taiwanensis</name>
    <dbReference type="NCBI Taxonomy" id="1347902"/>
    <lineage>
        <taxon>Bacteria</taxon>
        <taxon>Bacillati</taxon>
        <taxon>Bacillota</taxon>
        <taxon>Bacilli</taxon>
        <taxon>Bacillales</taxon>
        <taxon>Bacillaceae</taxon>
        <taxon>Priestia</taxon>
    </lineage>
</organism>
<protein>
    <recommendedName>
        <fullName evidence="12">Serine/threonine-protein kinase PrkC</fullName>
        <ecNumber evidence="1">2.7.11.1</ecNumber>
    </recommendedName>
</protein>
<dbReference type="SUPFAM" id="SSF56112">
    <property type="entry name" value="Protein kinase-like (PK-like)"/>
    <property type="match status" value="1"/>
</dbReference>
<evidence type="ECO:0000256" key="13">
    <source>
        <dbReference type="PROSITE-ProRule" id="PRU10141"/>
    </source>
</evidence>
<dbReference type="Gene3D" id="3.30.10.20">
    <property type="match status" value="3"/>
</dbReference>
<dbReference type="InterPro" id="IPR008271">
    <property type="entry name" value="Ser/Thr_kinase_AS"/>
</dbReference>
<feature type="compositionally biased region" description="Basic and acidic residues" evidence="14">
    <location>
        <begin position="472"/>
        <end position="482"/>
    </location>
</feature>
<evidence type="ECO:0000256" key="12">
    <source>
        <dbReference type="ARBA" id="ARBA00070041"/>
    </source>
</evidence>
<keyword evidence="5 13" id="KW-0547">Nucleotide-binding</keyword>
<gene>
    <name evidence="18" type="ORF">GCM10007140_15090</name>
</gene>
<dbReference type="AlphaFoldDB" id="A0A917EP87"/>
<dbReference type="InterPro" id="IPR011009">
    <property type="entry name" value="Kinase-like_dom_sf"/>
</dbReference>
<evidence type="ECO:0000256" key="8">
    <source>
        <dbReference type="ARBA" id="ARBA00022968"/>
    </source>
</evidence>
<proteinExistence type="predicted"/>
<evidence type="ECO:0000256" key="6">
    <source>
        <dbReference type="ARBA" id="ARBA00022777"/>
    </source>
</evidence>
<dbReference type="CDD" id="cd06577">
    <property type="entry name" value="PASTA_pknB"/>
    <property type="match status" value="3"/>
</dbReference>
<keyword evidence="19" id="KW-1185">Reference proteome</keyword>
<evidence type="ECO:0000256" key="4">
    <source>
        <dbReference type="ARBA" id="ARBA00022679"/>
    </source>
</evidence>
<evidence type="ECO:0000256" key="1">
    <source>
        <dbReference type="ARBA" id="ARBA00012513"/>
    </source>
</evidence>
<dbReference type="Gene3D" id="3.30.200.20">
    <property type="entry name" value="Phosphorylase Kinase, domain 1"/>
    <property type="match status" value="1"/>
</dbReference>
<evidence type="ECO:0000256" key="9">
    <source>
        <dbReference type="ARBA" id="ARBA00047899"/>
    </source>
</evidence>
<dbReference type="Pfam" id="PF03793">
    <property type="entry name" value="PASTA"/>
    <property type="match status" value="3"/>
</dbReference>
<comment type="catalytic activity">
    <reaction evidence="10">
        <text>L-seryl-[protein] + ATP = O-phospho-L-seryl-[protein] + ADP + H(+)</text>
        <dbReference type="Rhea" id="RHEA:17989"/>
        <dbReference type="Rhea" id="RHEA-COMP:9863"/>
        <dbReference type="Rhea" id="RHEA-COMP:11604"/>
        <dbReference type="ChEBI" id="CHEBI:15378"/>
        <dbReference type="ChEBI" id="CHEBI:29999"/>
        <dbReference type="ChEBI" id="CHEBI:30616"/>
        <dbReference type="ChEBI" id="CHEBI:83421"/>
        <dbReference type="ChEBI" id="CHEBI:456216"/>
        <dbReference type="EC" id="2.7.11.1"/>
    </reaction>
</comment>
<dbReference type="GO" id="GO:0007165">
    <property type="term" value="P:signal transduction"/>
    <property type="evidence" value="ECO:0007669"/>
    <property type="project" value="UniProtKB-ARBA"/>
</dbReference>
<dbReference type="PROSITE" id="PS51178">
    <property type="entry name" value="PASTA"/>
    <property type="match status" value="3"/>
</dbReference>
<reference evidence="18" key="1">
    <citation type="journal article" date="2014" name="Int. J. Syst. Evol. Microbiol.">
        <title>Complete genome sequence of Corynebacterium casei LMG S-19264T (=DSM 44701T), isolated from a smear-ripened cheese.</title>
        <authorList>
            <consortium name="US DOE Joint Genome Institute (JGI-PGF)"/>
            <person name="Walter F."/>
            <person name="Albersmeier A."/>
            <person name="Kalinowski J."/>
            <person name="Ruckert C."/>
        </authorList>
    </citation>
    <scope>NUCLEOTIDE SEQUENCE</scope>
    <source>
        <strain evidence="18">CGMCC 1.12698</strain>
    </source>
</reference>
<keyword evidence="15" id="KW-1133">Transmembrane helix</keyword>
<dbReference type="PROSITE" id="PS50011">
    <property type="entry name" value="PROTEIN_KINASE_DOM"/>
    <property type="match status" value="1"/>
</dbReference>
<feature type="domain" description="PASTA" evidence="17">
    <location>
        <begin position="510"/>
        <end position="576"/>
    </location>
</feature>
<keyword evidence="7 13" id="KW-0067">ATP-binding</keyword>
<evidence type="ECO:0000313" key="19">
    <source>
        <dbReference type="Proteomes" id="UP000605259"/>
    </source>
</evidence>
<dbReference type="PANTHER" id="PTHR43289">
    <property type="entry name" value="MITOGEN-ACTIVATED PROTEIN KINASE KINASE KINASE 20-RELATED"/>
    <property type="match status" value="1"/>
</dbReference>
<dbReference type="SMART" id="SM00740">
    <property type="entry name" value="PASTA"/>
    <property type="match status" value="3"/>
</dbReference>
<dbReference type="EC" id="2.7.11.1" evidence="1"/>
<dbReference type="PROSITE" id="PS00107">
    <property type="entry name" value="PROTEIN_KINASE_ATP"/>
    <property type="match status" value="1"/>
</dbReference>
<evidence type="ECO:0000256" key="14">
    <source>
        <dbReference type="SAM" id="MobiDB-lite"/>
    </source>
</evidence>
<keyword evidence="2 18" id="KW-0723">Serine/threonine-protein kinase</keyword>
<reference evidence="18" key="2">
    <citation type="submission" date="2020-09" db="EMBL/GenBank/DDBJ databases">
        <authorList>
            <person name="Sun Q."/>
            <person name="Zhou Y."/>
        </authorList>
    </citation>
    <scope>NUCLEOTIDE SEQUENCE</scope>
    <source>
        <strain evidence="18">CGMCC 1.12698</strain>
    </source>
</reference>
<evidence type="ECO:0000256" key="11">
    <source>
        <dbReference type="ARBA" id="ARBA00060432"/>
    </source>
</evidence>
<dbReference type="InterPro" id="IPR017441">
    <property type="entry name" value="Protein_kinase_ATP_BS"/>
</dbReference>
<sequence length="664" mass="73959">MDVMIGKRLNDRYKIVKMIGGGGMANVYLARDIILERDVAVKVLRLDFAHNEEFIKRFRREAHSVTSLSHSNIVNIYDIGEEEGIYYIVMEYVAGLTLKQYIQQKGHLSVQESVDIMEQLTSAMAHAHHCEIVHRDIKPQNILIAPDGTVKVTDFGIAIVTSATTITHTNSVLGSVHYLSPEQARGGLANKKSDIYSLGIVFFELLTGRPPFSGESAVAIALKHLQNETPSLKRWNDSVPQSIENIVLKATAKDPFYRYNSIDNMKEDIMTALQPERMNEPKFFVPEDVDATKVMPVIKDDMFDTHVDETIVHHTGEKPVVSEKAPVTDKKEGKKGKFKLPAGWKKKYSKIIISLTAFIIISAILMFTIFPKFMFPGEIKVPDVTGMDYDKAVAELSSKGFVLNEPKQIHDEEVEEGKAIKTDPIAGANVKEKSSITIYKSLGKKKGEMNNYVGQQYTDIKDTLESKYKSVDVTEKESDKPAGEILSQSPTSGKEIVDTDTELKLVISKGPPKVKMPNVSGWTLSNLNGYAKDNKLKVEAKEEYSETVEKGVIISQSPAPNAQLGPGETIKVVVSLGKKETPPKKITRTVEVKYEPSEPDKPQTIEVYIDDLNNDMKEPVKKESITSTSTVTIPITIPYGKEAKFKVVRDGKVYAEETIPYSAE</sequence>
<keyword evidence="15" id="KW-0812">Transmembrane</keyword>
<dbReference type="GO" id="GO:0004674">
    <property type="term" value="F:protein serine/threonine kinase activity"/>
    <property type="evidence" value="ECO:0007669"/>
    <property type="project" value="UniProtKB-KW"/>
</dbReference>
<dbReference type="FunFam" id="3.30.200.20:FF:000035">
    <property type="entry name" value="Serine/threonine protein kinase Stk1"/>
    <property type="match status" value="1"/>
</dbReference>
<keyword evidence="8" id="KW-0735">Signal-anchor</keyword>
<dbReference type="Pfam" id="PF00069">
    <property type="entry name" value="Pkinase"/>
    <property type="match status" value="1"/>
</dbReference>
<dbReference type="Pfam" id="PF21160">
    <property type="entry name" value="PrkC-like_PASTA-like"/>
    <property type="match status" value="1"/>
</dbReference>
<comment type="catalytic activity">
    <reaction evidence="9">
        <text>L-threonyl-[protein] + ATP = O-phospho-L-threonyl-[protein] + ADP + H(+)</text>
        <dbReference type="Rhea" id="RHEA:46608"/>
        <dbReference type="Rhea" id="RHEA-COMP:11060"/>
        <dbReference type="Rhea" id="RHEA-COMP:11605"/>
        <dbReference type="ChEBI" id="CHEBI:15378"/>
        <dbReference type="ChEBI" id="CHEBI:30013"/>
        <dbReference type="ChEBI" id="CHEBI:30616"/>
        <dbReference type="ChEBI" id="CHEBI:61977"/>
        <dbReference type="ChEBI" id="CHEBI:456216"/>
        <dbReference type="EC" id="2.7.11.1"/>
    </reaction>
</comment>
<feature type="domain" description="PASTA" evidence="17">
    <location>
        <begin position="443"/>
        <end position="509"/>
    </location>
</feature>
<accession>A0A917EP87</accession>
<feature type="region of interest" description="Disordered" evidence="14">
    <location>
        <begin position="472"/>
        <end position="493"/>
    </location>
</feature>
<dbReference type="FunFam" id="1.10.510.10:FF:000021">
    <property type="entry name" value="Serine/threonine protein kinase"/>
    <property type="match status" value="1"/>
</dbReference>
<comment type="subcellular location">
    <subcellularLocation>
        <location evidence="11">Spore membrane</location>
        <topology evidence="11">Single-pass type II membrane protein</topology>
    </subcellularLocation>
</comment>
<dbReference type="InterPro" id="IPR000719">
    <property type="entry name" value="Prot_kinase_dom"/>
</dbReference>
<dbReference type="CDD" id="cd14014">
    <property type="entry name" value="STKc_PknB_like"/>
    <property type="match status" value="1"/>
</dbReference>
<evidence type="ECO:0000256" key="2">
    <source>
        <dbReference type="ARBA" id="ARBA00022527"/>
    </source>
</evidence>
<feature type="domain" description="Protein kinase" evidence="16">
    <location>
        <begin position="13"/>
        <end position="270"/>
    </location>
</feature>
<evidence type="ECO:0000256" key="15">
    <source>
        <dbReference type="SAM" id="Phobius"/>
    </source>
</evidence>
<dbReference type="Proteomes" id="UP000605259">
    <property type="component" value="Unassembled WGS sequence"/>
</dbReference>
<keyword evidence="15" id="KW-0472">Membrane</keyword>
<feature type="binding site" evidence="13">
    <location>
        <position position="42"/>
    </location>
    <ligand>
        <name>ATP</name>
        <dbReference type="ChEBI" id="CHEBI:30616"/>
    </ligand>
</feature>
<dbReference type="PROSITE" id="PS00108">
    <property type="entry name" value="PROTEIN_KINASE_ST"/>
    <property type="match status" value="1"/>
</dbReference>
<dbReference type="GO" id="GO:0071224">
    <property type="term" value="P:cellular response to peptidoglycan"/>
    <property type="evidence" value="ECO:0007669"/>
    <property type="project" value="UniProtKB-ARBA"/>
</dbReference>
<dbReference type="PANTHER" id="PTHR43289:SF34">
    <property type="entry name" value="SERINE_THREONINE-PROTEIN KINASE YBDM-RELATED"/>
    <property type="match status" value="1"/>
</dbReference>
<dbReference type="Gene3D" id="1.10.510.10">
    <property type="entry name" value="Transferase(Phosphotransferase) domain 1"/>
    <property type="match status" value="1"/>
</dbReference>
<evidence type="ECO:0000259" key="17">
    <source>
        <dbReference type="PROSITE" id="PS51178"/>
    </source>
</evidence>
<name>A0A917EP87_9BACI</name>
<evidence type="ECO:0000256" key="10">
    <source>
        <dbReference type="ARBA" id="ARBA00048679"/>
    </source>
</evidence>
<dbReference type="NCBIfam" id="NF033483">
    <property type="entry name" value="PknB_PASTA_kin"/>
    <property type="match status" value="1"/>
</dbReference>
<dbReference type="SUPFAM" id="SSF54184">
    <property type="entry name" value="Penicillin-binding protein 2x (pbp-2x), c-terminal domain"/>
    <property type="match status" value="1"/>
</dbReference>
<evidence type="ECO:0000259" key="16">
    <source>
        <dbReference type="PROSITE" id="PS50011"/>
    </source>
</evidence>
<evidence type="ECO:0000256" key="5">
    <source>
        <dbReference type="ARBA" id="ARBA00022741"/>
    </source>
</evidence>
<dbReference type="SMART" id="SM00220">
    <property type="entry name" value="S_TKc"/>
    <property type="match status" value="1"/>
</dbReference>
<evidence type="ECO:0000256" key="3">
    <source>
        <dbReference type="ARBA" id="ARBA00022544"/>
    </source>
</evidence>
<feature type="transmembrane region" description="Helical" evidence="15">
    <location>
        <begin position="351"/>
        <end position="370"/>
    </location>
</feature>
<dbReference type="EMBL" id="BMFK01000001">
    <property type="protein sequence ID" value="GGE65898.1"/>
    <property type="molecule type" value="Genomic_DNA"/>
</dbReference>
<evidence type="ECO:0000256" key="7">
    <source>
        <dbReference type="ARBA" id="ARBA00022840"/>
    </source>
</evidence>